<sequence>MFMAHANHGNSSQAATISDKSDNSMVIAASAADANLMRFTGVWVETSLVKASPGCIIGVGLPLSVDLSASDGSLHLQHPRQDTLDRPSTPESIAPGFELITLHHRHRPPPSELRDHT</sequence>
<gene>
    <name evidence="2" type="ORF">LMH87_009160</name>
</gene>
<name>A0A9W8QK45_AKAMU</name>
<dbReference type="EMBL" id="JAJHUN010000006">
    <property type="protein sequence ID" value="KAJ4158644.1"/>
    <property type="molecule type" value="Genomic_DNA"/>
</dbReference>
<dbReference type="GeneID" id="80896319"/>
<proteinExistence type="predicted"/>
<evidence type="ECO:0000256" key="1">
    <source>
        <dbReference type="SAM" id="MobiDB-lite"/>
    </source>
</evidence>
<dbReference type="Proteomes" id="UP001144673">
    <property type="component" value="Unassembled WGS sequence"/>
</dbReference>
<protein>
    <submittedName>
        <fullName evidence="2">Uncharacterized protein</fullName>
    </submittedName>
</protein>
<comment type="caution">
    <text evidence="2">The sequence shown here is derived from an EMBL/GenBank/DDBJ whole genome shotgun (WGS) entry which is preliminary data.</text>
</comment>
<dbReference type="RefSeq" id="XP_056057011.1">
    <property type="nucleotide sequence ID" value="XM_056202448.1"/>
</dbReference>
<dbReference type="KEGG" id="amus:LMH87_009160"/>
<dbReference type="AlphaFoldDB" id="A0A9W8QK45"/>
<reference evidence="2" key="1">
    <citation type="journal article" date="2023" name="Access Microbiol">
        <title>De-novo genome assembly for Akanthomyces muscarius, a biocontrol agent of insect agricultural pests.</title>
        <authorList>
            <person name="Erdos Z."/>
            <person name="Studholme D.J."/>
            <person name="Raymond B."/>
            <person name="Sharma M."/>
        </authorList>
    </citation>
    <scope>NUCLEOTIDE SEQUENCE</scope>
    <source>
        <strain evidence="2">Ve6</strain>
    </source>
</reference>
<keyword evidence="3" id="KW-1185">Reference proteome</keyword>
<feature type="region of interest" description="Disordered" evidence="1">
    <location>
        <begin position="98"/>
        <end position="117"/>
    </location>
</feature>
<evidence type="ECO:0000313" key="3">
    <source>
        <dbReference type="Proteomes" id="UP001144673"/>
    </source>
</evidence>
<organism evidence="2 3">
    <name type="scientific">Akanthomyces muscarius</name>
    <name type="common">Entomopathogenic fungus</name>
    <name type="synonym">Lecanicillium muscarium</name>
    <dbReference type="NCBI Taxonomy" id="2231603"/>
    <lineage>
        <taxon>Eukaryota</taxon>
        <taxon>Fungi</taxon>
        <taxon>Dikarya</taxon>
        <taxon>Ascomycota</taxon>
        <taxon>Pezizomycotina</taxon>
        <taxon>Sordariomycetes</taxon>
        <taxon>Hypocreomycetidae</taxon>
        <taxon>Hypocreales</taxon>
        <taxon>Cordycipitaceae</taxon>
        <taxon>Akanthomyces</taxon>
    </lineage>
</organism>
<accession>A0A9W8QK45</accession>
<feature type="region of interest" description="Disordered" evidence="1">
    <location>
        <begin position="73"/>
        <end position="93"/>
    </location>
</feature>
<evidence type="ECO:0000313" key="2">
    <source>
        <dbReference type="EMBL" id="KAJ4158644.1"/>
    </source>
</evidence>